<feature type="compositionally biased region" description="Low complexity" evidence="7">
    <location>
        <begin position="950"/>
        <end position="960"/>
    </location>
</feature>
<feature type="transmembrane region" description="Helical" evidence="8">
    <location>
        <begin position="503"/>
        <end position="524"/>
    </location>
</feature>
<dbReference type="InterPro" id="IPR045122">
    <property type="entry name" value="Csc1-like"/>
</dbReference>
<evidence type="ECO:0000313" key="13">
    <source>
        <dbReference type="Proteomes" id="UP000053815"/>
    </source>
</evidence>
<feature type="domain" description="CSC1/OSCA1-like cytosolic" evidence="11">
    <location>
        <begin position="246"/>
        <end position="441"/>
    </location>
</feature>
<feature type="transmembrane region" description="Helical" evidence="8">
    <location>
        <begin position="730"/>
        <end position="749"/>
    </location>
</feature>
<evidence type="ECO:0000256" key="7">
    <source>
        <dbReference type="SAM" id="MobiDB-lite"/>
    </source>
</evidence>
<feature type="compositionally biased region" description="Low complexity" evidence="7">
    <location>
        <begin position="895"/>
        <end position="916"/>
    </location>
</feature>
<evidence type="ECO:0000256" key="2">
    <source>
        <dbReference type="ARBA" id="ARBA00007779"/>
    </source>
</evidence>
<evidence type="ECO:0000259" key="9">
    <source>
        <dbReference type="Pfam" id="PF02714"/>
    </source>
</evidence>
<proteinExistence type="inferred from homology"/>
<feature type="transmembrane region" description="Helical" evidence="8">
    <location>
        <begin position="204"/>
        <end position="224"/>
    </location>
</feature>
<dbReference type="EMBL" id="DF836290">
    <property type="protein sequence ID" value="GAN00609.1"/>
    <property type="molecule type" value="Genomic_DNA"/>
</dbReference>
<feature type="compositionally biased region" description="Polar residues" evidence="7">
    <location>
        <begin position="1003"/>
        <end position="1018"/>
    </location>
</feature>
<evidence type="ECO:0000256" key="3">
    <source>
        <dbReference type="ARBA" id="ARBA00022448"/>
    </source>
</evidence>
<dbReference type="Proteomes" id="UP000053815">
    <property type="component" value="Unassembled WGS sequence"/>
</dbReference>
<feature type="transmembrane region" description="Helical" evidence="8">
    <location>
        <begin position="641"/>
        <end position="661"/>
    </location>
</feature>
<comment type="similarity">
    <text evidence="2">Belongs to the CSC1 (TC 1.A.17) family.</text>
</comment>
<dbReference type="Pfam" id="PF02714">
    <property type="entry name" value="RSN1_7TM"/>
    <property type="match status" value="1"/>
</dbReference>
<feature type="transmembrane region" description="Helical" evidence="8">
    <location>
        <begin position="450"/>
        <end position="467"/>
    </location>
</feature>
<gene>
    <name evidence="12" type="ORF">MAM1_0001d00031</name>
</gene>
<evidence type="ECO:0000259" key="10">
    <source>
        <dbReference type="Pfam" id="PF13967"/>
    </source>
</evidence>
<feature type="transmembrane region" description="Helical" evidence="8">
    <location>
        <begin position="50"/>
        <end position="71"/>
    </location>
</feature>
<keyword evidence="13" id="KW-1185">Reference proteome</keyword>
<dbReference type="STRING" id="91626.A0A0C9M3G5"/>
<keyword evidence="5 8" id="KW-1133">Transmembrane helix</keyword>
<feature type="compositionally biased region" description="Acidic residues" evidence="7">
    <location>
        <begin position="972"/>
        <end position="987"/>
    </location>
</feature>
<dbReference type="InterPro" id="IPR003864">
    <property type="entry name" value="CSC1/OSCA1-like_7TM"/>
</dbReference>
<dbReference type="PANTHER" id="PTHR13018">
    <property type="entry name" value="PROBABLE MEMBRANE PROTEIN DUF221-RELATED"/>
    <property type="match status" value="1"/>
</dbReference>
<feature type="transmembrane region" description="Helical" evidence="8">
    <location>
        <begin position="118"/>
        <end position="144"/>
    </location>
</feature>
<reference evidence="12" key="1">
    <citation type="submission" date="2014-09" db="EMBL/GenBank/DDBJ databases">
        <title>Draft genome sequence of an oleaginous Mucoromycotina fungus Mucor ambiguus NBRC6742.</title>
        <authorList>
            <person name="Takeda I."/>
            <person name="Yamane N."/>
            <person name="Morita T."/>
            <person name="Tamano K."/>
            <person name="Machida M."/>
            <person name="Baker S."/>
            <person name="Koike H."/>
        </authorList>
    </citation>
    <scope>NUCLEOTIDE SEQUENCE</scope>
    <source>
        <strain evidence="12">NBRC 6742</strain>
    </source>
</reference>
<evidence type="ECO:0000256" key="4">
    <source>
        <dbReference type="ARBA" id="ARBA00022692"/>
    </source>
</evidence>
<evidence type="ECO:0000256" key="6">
    <source>
        <dbReference type="ARBA" id="ARBA00023136"/>
    </source>
</evidence>
<keyword evidence="3" id="KW-0813">Transport</keyword>
<dbReference type="InterPro" id="IPR027815">
    <property type="entry name" value="CSC1/OSCA1-like_cyt"/>
</dbReference>
<comment type="subcellular location">
    <subcellularLocation>
        <location evidence="1">Membrane</location>
        <topology evidence="1">Multi-pass membrane protein</topology>
    </subcellularLocation>
</comment>
<dbReference type="InterPro" id="IPR032880">
    <property type="entry name" value="CSC1/OSCA1-like_N"/>
</dbReference>
<keyword evidence="4 8" id="KW-0812">Transmembrane</keyword>
<name>A0A0C9M3G5_9FUNG</name>
<dbReference type="GO" id="GO:0005886">
    <property type="term" value="C:plasma membrane"/>
    <property type="evidence" value="ECO:0007669"/>
    <property type="project" value="TreeGrafter"/>
</dbReference>
<evidence type="ECO:0000313" key="12">
    <source>
        <dbReference type="EMBL" id="GAN00609.1"/>
    </source>
</evidence>
<evidence type="ECO:0000259" key="11">
    <source>
        <dbReference type="Pfam" id="PF14703"/>
    </source>
</evidence>
<dbReference type="Pfam" id="PF13967">
    <property type="entry name" value="RSN1_TM"/>
    <property type="match status" value="1"/>
</dbReference>
<feature type="transmembrane region" description="Helical" evidence="8">
    <location>
        <begin position="544"/>
        <end position="566"/>
    </location>
</feature>
<feature type="region of interest" description="Disordered" evidence="7">
    <location>
        <begin position="891"/>
        <end position="1018"/>
    </location>
</feature>
<sequence>MKQSSNMSSTQALAGFPCIWIFRFLCEDEEPLPGSPAQTSKSPTGFTTQLILCTSVGLLCFLLFCFLRVRWSAIYAPRLRMRKHAPDQLPTSFFGWILPLLKTPNSVIMDKVGLDAVVMLQFLLMSVKLFSFCGFFGTVVLYPISKMGGDIANGTYPENPGNGTDGNQTAATFLFTQQEQFFAGTSAATTGTSINFVSHSVSFLWVYLFFTYLFVFATFYFTFLNYRDYVRIRREFLLRKAKTLSARTLLITGIPPYLRSDRKLADYFEKLGIGVVESVHTIRHVGRLLEFIKERTQHLRQLETAYTNYLGNPCQDPNYDPDEILNEEESREATLHETCSSAGLDGLPTHQKQRQRPTIRQGICCGPKVDAIDYYTDKFDEIDELVVKARKVGKFLPTSVGFVTFEETISAYVASQVLIDSTPFRLRAQLAPEPRDVLWENISMHGRERVIRKALIMFILLFLVFSWTIPCNYLSALTSTKSLKAYFPWLLKLAEKNKILKQIVAGFIPTLGVVIFFSVLPIVFNSLSVIEGFTTRSESEESCFAKQFFFLFSNVLLFITVASTLFKSQKDIFEDPTKIANIFASKLPEVAPFYINYTVLQGIMLCPIQLLQIGPIIVQQFYRTFLCKTPRDYAEVFAPRMYNFGWGYPVPVFMFVVILVYSTISPLILVFGVIYFAMSYLVCKYQLLYVYFHSYEVAGRMWPLVFSRIIIGLLIFELTSAGLFTLNKSYPLAALCIPLIFLTVAYKFMMDKAYQRSTQFLPLQLLSEKLGPMTTIALQQNQPKGGSTTVDDINVHPLMKSTPTTTTAELAETSSGSNTADVAMKKNRKRRTVLDEDDYVADPRKFTDFREPPMTLLNGILNTGMKQYGHPALLGALPQLWLPTKAGYEDRAVPNNNTNGSNESSSASFSSSSSLSILRKQQKTSSPDQVDESQPLLDNAAATIIPTRSIDNTTNNNNIPIKKKKRKTQLEQELEEGGQTDEEEELDNTGTYYHHPERRHSKNLLSRSYGATSSTSKR</sequence>
<feature type="transmembrane region" description="Helical" evidence="8">
    <location>
        <begin position="667"/>
        <end position="692"/>
    </location>
</feature>
<protein>
    <submittedName>
        <fullName evidence="12">DUF221-domain-containing protein</fullName>
    </submittedName>
</protein>
<dbReference type="GO" id="GO:0005227">
    <property type="term" value="F:calcium-activated cation channel activity"/>
    <property type="evidence" value="ECO:0007669"/>
    <property type="project" value="InterPro"/>
</dbReference>
<feature type="transmembrane region" description="Helical" evidence="8">
    <location>
        <begin position="704"/>
        <end position="724"/>
    </location>
</feature>
<feature type="domain" description="CSC1/OSCA1-like N-terminal transmembrane" evidence="10">
    <location>
        <begin position="46"/>
        <end position="223"/>
    </location>
</feature>
<organism evidence="12">
    <name type="scientific">Mucor ambiguus</name>
    <dbReference type="NCBI Taxonomy" id="91626"/>
    <lineage>
        <taxon>Eukaryota</taxon>
        <taxon>Fungi</taxon>
        <taxon>Fungi incertae sedis</taxon>
        <taxon>Mucoromycota</taxon>
        <taxon>Mucoromycotina</taxon>
        <taxon>Mucoromycetes</taxon>
        <taxon>Mucorales</taxon>
        <taxon>Mucorineae</taxon>
        <taxon>Mucoraceae</taxon>
        <taxon>Mucor</taxon>
    </lineage>
</organism>
<evidence type="ECO:0000256" key="8">
    <source>
        <dbReference type="SAM" id="Phobius"/>
    </source>
</evidence>
<accession>A0A0C9M3G5</accession>
<feature type="domain" description="CSC1/OSCA1-like 7TM region" evidence="9">
    <location>
        <begin position="452"/>
        <end position="724"/>
    </location>
</feature>
<dbReference type="PANTHER" id="PTHR13018:SF5">
    <property type="entry name" value="RE44586P"/>
    <property type="match status" value="1"/>
</dbReference>
<evidence type="ECO:0000256" key="5">
    <source>
        <dbReference type="ARBA" id="ARBA00022989"/>
    </source>
</evidence>
<dbReference type="AlphaFoldDB" id="A0A0C9M3G5"/>
<dbReference type="OrthoDB" id="1689567at2759"/>
<keyword evidence="6 8" id="KW-0472">Membrane</keyword>
<evidence type="ECO:0000256" key="1">
    <source>
        <dbReference type="ARBA" id="ARBA00004141"/>
    </source>
</evidence>
<dbReference type="Pfam" id="PF14703">
    <property type="entry name" value="PHM7_cyt"/>
    <property type="match status" value="1"/>
</dbReference>